<evidence type="ECO:0000256" key="1">
    <source>
        <dbReference type="ARBA" id="ARBA00023239"/>
    </source>
</evidence>
<evidence type="ECO:0000313" key="4">
    <source>
        <dbReference type="EMBL" id="EWH10614.1"/>
    </source>
</evidence>
<dbReference type="EMBL" id="ARZY01000010">
    <property type="protein sequence ID" value="EWH10614.1"/>
    <property type="molecule type" value="Genomic_DNA"/>
</dbReference>
<dbReference type="Pfam" id="PF00221">
    <property type="entry name" value="Lyase_aromatic"/>
    <property type="match status" value="1"/>
</dbReference>
<keyword evidence="1 4" id="KW-0456">Lyase</keyword>
<dbReference type="InterPro" id="IPR022313">
    <property type="entry name" value="Phe/His_NH3-lyase_AS"/>
</dbReference>
<dbReference type="GO" id="GO:0052883">
    <property type="term" value="F:tyrosine ammonia-lyase activity"/>
    <property type="evidence" value="ECO:0007669"/>
    <property type="project" value="UniProtKB-EC"/>
</dbReference>
<gene>
    <name evidence="4" type="ORF">DS2_07273</name>
</gene>
<keyword evidence="5" id="KW-1185">Reference proteome</keyword>
<protein>
    <recommendedName>
        <fullName evidence="3">tyrosine ammonia-lyase</fullName>
        <ecNumber evidence="3">4.3.1.23</ecNumber>
    </recommendedName>
</protein>
<dbReference type="Gene3D" id="1.20.200.10">
    <property type="entry name" value="Fumarase/aspartase (Central domain)"/>
    <property type="match status" value="1"/>
</dbReference>
<dbReference type="EC" id="4.3.1.23" evidence="3"/>
<dbReference type="eggNOG" id="COG2986">
    <property type="taxonomic scope" value="Bacteria"/>
</dbReference>
<accession>W7QCJ9</accession>
<reference evidence="4 5" key="1">
    <citation type="journal article" date="2014" name="Genome Announc.">
        <title>Draft Genome Sequence of the Agar-Degrading Bacterium Catenovulum sp. Strain DS-2, Isolated from Intestines of Haliotis diversicolor.</title>
        <authorList>
            <person name="Shan D."/>
            <person name="Li X."/>
            <person name="Gu Z."/>
            <person name="Wei G."/>
            <person name="Gao Z."/>
            <person name="Shao Z."/>
        </authorList>
    </citation>
    <scope>NUCLEOTIDE SEQUENCE [LARGE SCALE GENOMIC DNA]</scope>
    <source>
        <strain evidence="4 5">DS-2</strain>
    </source>
</reference>
<name>W7QCJ9_9ALTE</name>
<dbReference type="GO" id="GO:0044550">
    <property type="term" value="P:secondary metabolite biosynthetic process"/>
    <property type="evidence" value="ECO:0007669"/>
    <property type="project" value="UniProtKB-ARBA"/>
</dbReference>
<dbReference type="FunFam" id="1.20.200.10:FF:000012">
    <property type="entry name" value="Tyrosine ammonia-lyase"/>
    <property type="match status" value="1"/>
</dbReference>
<evidence type="ECO:0000256" key="3">
    <source>
        <dbReference type="ARBA" id="ARBA00066365"/>
    </source>
</evidence>
<evidence type="ECO:0000313" key="5">
    <source>
        <dbReference type="Proteomes" id="UP000019276"/>
    </source>
</evidence>
<proteinExistence type="predicted"/>
<dbReference type="AlphaFoldDB" id="W7QCJ9"/>
<organism evidence="4 5">
    <name type="scientific">Catenovulum agarivorans DS-2</name>
    <dbReference type="NCBI Taxonomy" id="1328313"/>
    <lineage>
        <taxon>Bacteria</taxon>
        <taxon>Pseudomonadati</taxon>
        <taxon>Pseudomonadota</taxon>
        <taxon>Gammaproteobacteria</taxon>
        <taxon>Alteromonadales</taxon>
        <taxon>Alteromonadaceae</taxon>
        <taxon>Catenovulum</taxon>
    </lineage>
</organism>
<dbReference type="InterPro" id="IPR001106">
    <property type="entry name" value="Aromatic_Lyase"/>
</dbReference>
<evidence type="ECO:0000256" key="2">
    <source>
        <dbReference type="ARBA" id="ARBA00052500"/>
    </source>
</evidence>
<dbReference type="Proteomes" id="UP000019276">
    <property type="component" value="Unassembled WGS sequence"/>
</dbReference>
<comment type="caution">
    <text evidence="4">The sequence shown here is derived from an EMBL/GenBank/DDBJ whole genome shotgun (WGS) entry which is preliminary data.</text>
</comment>
<dbReference type="InterPro" id="IPR024083">
    <property type="entry name" value="Fumarase/histidase_N"/>
</dbReference>
<dbReference type="PATRIC" id="fig|1328313.3.peg.1485"/>
<dbReference type="CDD" id="cd00332">
    <property type="entry name" value="PAL-HAL"/>
    <property type="match status" value="1"/>
</dbReference>
<dbReference type="OrthoDB" id="9806955at2"/>
<dbReference type="InterPro" id="IPR008948">
    <property type="entry name" value="L-Aspartase-like"/>
</dbReference>
<dbReference type="PROSITE" id="PS00488">
    <property type="entry name" value="PAL_HISTIDASE"/>
    <property type="match status" value="1"/>
</dbReference>
<dbReference type="STRING" id="1328313.DS2_07273"/>
<dbReference type="Gene3D" id="1.10.275.10">
    <property type="entry name" value="Fumarase/aspartase (N-terminal domain)"/>
    <property type="match status" value="1"/>
</dbReference>
<dbReference type="SUPFAM" id="SSF48557">
    <property type="entry name" value="L-aspartase-like"/>
    <property type="match status" value="1"/>
</dbReference>
<sequence>MNTETKNIEFGAQRISIADIVNVAFKSAPVKLSNDKTFAKKIDAGVAFLDKLLKEEGHIYGVTTGYGDSCTVDVPLSLVEELPMHLTRFHGCGLGDFFDHDQGRAIVASRLVSLSQGYSGVSWDLLNLLVEMLNQDIIPVIPQEGSVGASGDLTPLSYVAGALIGERDVYYQGEVMKSAEAFAKAGLKPIKLRPKEGLAIMNGTAVMTAVACLAFDRAEYLSKLMTRVTAMASLALKGNSNHFDDILFSVKPHQGQQQIASWIQHDLNHHKHPRNSHRLQDRYSIRCAPHVIGVLQDSLPWFKQLIENELNSANDNPIIDGVGEHVLHGGHFYGGHIAMAMDSMKNCIANIADLADRQMATMVDVKMNHGLPSNLSAASEDRKYINHGFKAIQIGCSAWTAEALKLTMPASVFSRSTECHNQDKVSMGTIASRDCLRVLQLTEQVVAATLLATVQGIRLRVMQNELSMDTLNPDVAAMVEDVSSFFELLDEDRPTDNLLRETIGYIQQQRWDLYEK</sequence>
<dbReference type="FunFam" id="1.10.275.10:FF:000005">
    <property type="entry name" value="Histidine ammonia-lyase"/>
    <property type="match status" value="1"/>
</dbReference>
<comment type="catalytic activity">
    <reaction evidence="2">
        <text>L-tyrosine = (E)-4-coumarate + NH4(+)</text>
        <dbReference type="Rhea" id="RHEA:24906"/>
        <dbReference type="ChEBI" id="CHEBI:12876"/>
        <dbReference type="ChEBI" id="CHEBI:28938"/>
        <dbReference type="ChEBI" id="CHEBI:58315"/>
        <dbReference type="EC" id="4.3.1.23"/>
    </reaction>
</comment>
<dbReference type="PANTHER" id="PTHR10362">
    <property type="entry name" value="HISTIDINE AMMONIA-LYASE"/>
    <property type="match status" value="1"/>
</dbReference>
<dbReference type="RefSeq" id="WP_035014037.1">
    <property type="nucleotide sequence ID" value="NZ_ARZY01000010.1"/>
</dbReference>